<reference evidence="2" key="1">
    <citation type="journal article" date="2020" name="Stud. Mycol.">
        <title>101 Dothideomycetes genomes: a test case for predicting lifestyles and emergence of pathogens.</title>
        <authorList>
            <person name="Haridas S."/>
            <person name="Albert R."/>
            <person name="Binder M."/>
            <person name="Bloem J."/>
            <person name="Labutti K."/>
            <person name="Salamov A."/>
            <person name="Andreopoulos B."/>
            <person name="Baker S."/>
            <person name="Barry K."/>
            <person name="Bills G."/>
            <person name="Bluhm B."/>
            <person name="Cannon C."/>
            <person name="Castanera R."/>
            <person name="Culley D."/>
            <person name="Daum C."/>
            <person name="Ezra D."/>
            <person name="Gonzalez J."/>
            <person name="Henrissat B."/>
            <person name="Kuo A."/>
            <person name="Liang C."/>
            <person name="Lipzen A."/>
            <person name="Lutzoni F."/>
            <person name="Magnuson J."/>
            <person name="Mondo S."/>
            <person name="Nolan M."/>
            <person name="Ohm R."/>
            <person name="Pangilinan J."/>
            <person name="Park H.-J."/>
            <person name="Ramirez L."/>
            <person name="Alfaro M."/>
            <person name="Sun H."/>
            <person name="Tritt A."/>
            <person name="Yoshinaga Y."/>
            <person name="Zwiers L.-H."/>
            <person name="Turgeon B."/>
            <person name="Goodwin S."/>
            <person name="Spatafora J."/>
            <person name="Crous P."/>
            <person name="Grigoriev I."/>
        </authorList>
    </citation>
    <scope>NUCLEOTIDE SEQUENCE</scope>
    <source>
        <strain evidence="2">CBS 627.86</strain>
    </source>
</reference>
<evidence type="ECO:0000313" key="3">
    <source>
        <dbReference type="Proteomes" id="UP000799770"/>
    </source>
</evidence>
<evidence type="ECO:0000256" key="1">
    <source>
        <dbReference type="SAM" id="MobiDB-lite"/>
    </source>
</evidence>
<feature type="compositionally biased region" description="Acidic residues" evidence="1">
    <location>
        <begin position="61"/>
        <end position="80"/>
    </location>
</feature>
<feature type="compositionally biased region" description="Basic and acidic residues" evidence="1">
    <location>
        <begin position="45"/>
        <end position="59"/>
    </location>
</feature>
<evidence type="ECO:0008006" key="4">
    <source>
        <dbReference type="Google" id="ProtNLM"/>
    </source>
</evidence>
<organism evidence="2 3">
    <name type="scientific">Lophiotrema nucula</name>
    <dbReference type="NCBI Taxonomy" id="690887"/>
    <lineage>
        <taxon>Eukaryota</taxon>
        <taxon>Fungi</taxon>
        <taxon>Dikarya</taxon>
        <taxon>Ascomycota</taxon>
        <taxon>Pezizomycotina</taxon>
        <taxon>Dothideomycetes</taxon>
        <taxon>Pleosporomycetidae</taxon>
        <taxon>Pleosporales</taxon>
        <taxon>Lophiotremataceae</taxon>
        <taxon>Lophiotrema</taxon>
    </lineage>
</organism>
<keyword evidence="3" id="KW-1185">Reference proteome</keyword>
<gene>
    <name evidence="2" type="ORF">BDV96DRAFT_592995</name>
</gene>
<feature type="region of interest" description="Disordered" evidence="1">
    <location>
        <begin position="45"/>
        <end position="80"/>
    </location>
</feature>
<dbReference type="EMBL" id="ML977310">
    <property type="protein sequence ID" value="KAF2122458.1"/>
    <property type="molecule type" value="Genomic_DNA"/>
</dbReference>
<dbReference type="Proteomes" id="UP000799770">
    <property type="component" value="Unassembled WGS sequence"/>
</dbReference>
<evidence type="ECO:0000313" key="2">
    <source>
        <dbReference type="EMBL" id="KAF2122458.1"/>
    </source>
</evidence>
<protein>
    <recommendedName>
        <fullName evidence="4">Myb-like domain-containing protein</fullName>
    </recommendedName>
</protein>
<name>A0A6A5ZVR7_9PLEO</name>
<sequence length="248" mass="28258">MADVETVGCYPAGPKDAAAASEHDLEEALRSIDWAAVAEETREFLIDRDYGEGETKNDCGEGSEDECGTESEEDDEEEETDELATIITTFAHATSEEPGFSENKQVVSDYIRKEWQDWEKDELVALVEEGKTEKECVEAMTWRSPNAIKRQLHNLQSAQVIPMRRVSENSLFYIPARGRGWTRADDEELRHLWIDQGLNEHAIAVQLVRYPSNVGHRLNFLNLDKCPSRAAIQKEINRINDRMWSEAL</sequence>
<proteinExistence type="predicted"/>
<dbReference type="AlphaFoldDB" id="A0A6A5ZVR7"/>
<accession>A0A6A5ZVR7</accession>